<sequence>MRGLKSIVTVHAASGTHGHRRRRVVPHQSGERGRPVVRLQNVRQHALDLHLPDQIAEEQILEVALRVERPQRGQLHQDRDEPLLGVLPLASLLLVPARRLVIAVLVLFVVLADVLLTPGGHQPAVLGAVILAEAGKYHVLDLRQMLVLDVVLQNVV</sequence>
<accession>A0A8D8J2Y8</accession>
<dbReference type="EMBL" id="HBUE01162316">
    <property type="protein sequence ID" value="CAG6510897.1"/>
    <property type="molecule type" value="Transcribed_RNA"/>
</dbReference>
<keyword evidence="1" id="KW-0472">Membrane</keyword>
<keyword evidence="1" id="KW-0812">Transmembrane</keyword>
<dbReference type="AlphaFoldDB" id="A0A8D8J2Y8"/>
<proteinExistence type="predicted"/>
<protein>
    <submittedName>
        <fullName evidence="2">(northern house mosquito) hypothetical protein</fullName>
    </submittedName>
</protein>
<reference evidence="2" key="1">
    <citation type="submission" date="2021-05" db="EMBL/GenBank/DDBJ databases">
        <authorList>
            <person name="Alioto T."/>
            <person name="Alioto T."/>
            <person name="Gomez Garrido J."/>
        </authorList>
    </citation>
    <scope>NUCLEOTIDE SEQUENCE</scope>
</reference>
<feature type="transmembrane region" description="Helical" evidence="1">
    <location>
        <begin position="97"/>
        <end position="116"/>
    </location>
</feature>
<keyword evidence="1" id="KW-1133">Transmembrane helix</keyword>
<name>A0A8D8J2Y8_CULPI</name>
<organism evidence="2">
    <name type="scientific">Culex pipiens</name>
    <name type="common">House mosquito</name>
    <dbReference type="NCBI Taxonomy" id="7175"/>
    <lineage>
        <taxon>Eukaryota</taxon>
        <taxon>Metazoa</taxon>
        <taxon>Ecdysozoa</taxon>
        <taxon>Arthropoda</taxon>
        <taxon>Hexapoda</taxon>
        <taxon>Insecta</taxon>
        <taxon>Pterygota</taxon>
        <taxon>Neoptera</taxon>
        <taxon>Endopterygota</taxon>
        <taxon>Diptera</taxon>
        <taxon>Nematocera</taxon>
        <taxon>Culicoidea</taxon>
        <taxon>Culicidae</taxon>
        <taxon>Culicinae</taxon>
        <taxon>Culicini</taxon>
        <taxon>Culex</taxon>
        <taxon>Culex</taxon>
    </lineage>
</organism>
<evidence type="ECO:0000313" key="2">
    <source>
        <dbReference type="EMBL" id="CAG6562302.1"/>
    </source>
</evidence>
<evidence type="ECO:0000256" key="1">
    <source>
        <dbReference type="SAM" id="Phobius"/>
    </source>
</evidence>
<dbReference type="EMBL" id="HBUE01267506">
    <property type="protein sequence ID" value="CAG6562302.1"/>
    <property type="molecule type" value="Transcribed_RNA"/>
</dbReference>